<accession>A0A6G0YR78</accession>
<keyword evidence="1" id="KW-0695">RNA-directed DNA polymerase</keyword>
<keyword evidence="1" id="KW-0808">Transferase</keyword>
<organism evidence="1 2">
    <name type="scientific">Aphis craccivora</name>
    <name type="common">Cowpea aphid</name>
    <dbReference type="NCBI Taxonomy" id="307492"/>
    <lineage>
        <taxon>Eukaryota</taxon>
        <taxon>Metazoa</taxon>
        <taxon>Ecdysozoa</taxon>
        <taxon>Arthropoda</taxon>
        <taxon>Hexapoda</taxon>
        <taxon>Insecta</taxon>
        <taxon>Pterygota</taxon>
        <taxon>Neoptera</taxon>
        <taxon>Paraneoptera</taxon>
        <taxon>Hemiptera</taxon>
        <taxon>Sternorrhyncha</taxon>
        <taxon>Aphidomorpha</taxon>
        <taxon>Aphidoidea</taxon>
        <taxon>Aphididae</taxon>
        <taxon>Aphidini</taxon>
        <taxon>Aphis</taxon>
        <taxon>Aphis</taxon>
    </lineage>
</organism>
<gene>
    <name evidence="1" type="ORF">FWK35_00010608</name>
</gene>
<evidence type="ECO:0000313" key="1">
    <source>
        <dbReference type="EMBL" id="KAF0760259.1"/>
    </source>
</evidence>
<keyword evidence="1" id="KW-0548">Nucleotidyltransferase</keyword>
<name>A0A6G0YR78_APHCR</name>
<sequence length="124" mass="14663">MVFKCVKCLETSSHKEDILKCSMCYTEQNIYVLTVKHIIYTNLQNLIQMKLQLTQETYMYRNLLNDLIRKSKQLNYQNKLLIAQSDNKQVWKIINEVIGKSNKSKIIKKDGLITESKKEIYNVN</sequence>
<comment type="caution">
    <text evidence="1">The sequence shown here is derived from an EMBL/GenBank/DDBJ whole genome shotgun (WGS) entry which is preliminary data.</text>
</comment>
<dbReference type="Proteomes" id="UP000478052">
    <property type="component" value="Unassembled WGS sequence"/>
</dbReference>
<evidence type="ECO:0000313" key="2">
    <source>
        <dbReference type="Proteomes" id="UP000478052"/>
    </source>
</evidence>
<keyword evidence="2" id="KW-1185">Reference proteome</keyword>
<dbReference type="EMBL" id="VUJU01002737">
    <property type="protein sequence ID" value="KAF0760259.1"/>
    <property type="molecule type" value="Genomic_DNA"/>
</dbReference>
<protein>
    <submittedName>
        <fullName evidence="1">RNA-directed DNA polymerase from mobile element jockey</fullName>
    </submittedName>
</protein>
<proteinExistence type="predicted"/>
<reference evidence="1 2" key="1">
    <citation type="submission" date="2019-08" db="EMBL/GenBank/DDBJ databases">
        <title>Whole genome of Aphis craccivora.</title>
        <authorList>
            <person name="Voronova N.V."/>
            <person name="Shulinski R.S."/>
            <person name="Bandarenka Y.V."/>
            <person name="Zhorov D.G."/>
            <person name="Warner D."/>
        </authorList>
    </citation>
    <scope>NUCLEOTIDE SEQUENCE [LARGE SCALE GENOMIC DNA]</scope>
    <source>
        <strain evidence="1">180601</strain>
        <tissue evidence="1">Whole Body</tissue>
    </source>
</reference>
<dbReference type="GO" id="GO:0003964">
    <property type="term" value="F:RNA-directed DNA polymerase activity"/>
    <property type="evidence" value="ECO:0007669"/>
    <property type="project" value="UniProtKB-KW"/>
</dbReference>
<dbReference type="AlphaFoldDB" id="A0A6G0YR78"/>